<name>A0A1X7G8E8_9PROT</name>
<sequence>MRKFLAAAVPALMLMAAAAPGHAQSGSQGSYNRSGAADGTMDSGARDVQASRAMIGKRVVHRHGGPVAGTIQNVTTDAQGQTMVELKLAKSDQTIMLPPASFERRGNQVIVMQDARELQQLAQYSSQSNTGYGSSTGGTMGGQMGGSMGNMGSGAMNRGTMDSDSMNRGSMNQGSMNQGSMNQGTMGNGTMNRGTMSPNRPGMGQ</sequence>
<feature type="compositionally biased region" description="Polar residues" evidence="1">
    <location>
        <begin position="160"/>
        <end position="175"/>
    </location>
</feature>
<feature type="signal peptide" evidence="2">
    <location>
        <begin position="1"/>
        <end position="23"/>
    </location>
</feature>
<feature type="region of interest" description="Disordered" evidence="1">
    <location>
        <begin position="22"/>
        <end position="44"/>
    </location>
</feature>
<dbReference type="AlphaFoldDB" id="A0A1X7G8E8"/>
<feature type="chain" id="PRO_5012304557" description="PRC-barrel domain-containing protein" evidence="2">
    <location>
        <begin position="24"/>
        <end position="205"/>
    </location>
</feature>
<evidence type="ECO:0000256" key="2">
    <source>
        <dbReference type="SAM" id="SignalP"/>
    </source>
</evidence>
<proteinExistence type="predicted"/>
<evidence type="ECO:0000313" key="4">
    <source>
        <dbReference type="Proteomes" id="UP000192936"/>
    </source>
</evidence>
<feature type="compositionally biased region" description="Low complexity" evidence="1">
    <location>
        <begin position="176"/>
        <end position="197"/>
    </location>
</feature>
<dbReference type="RefSeq" id="WP_085087517.1">
    <property type="nucleotide sequence ID" value="NZ_FXAK01000007.1"/>
</dbReference>
<accession>A0A1X7G8E8</accession>
<organism evidence="3 4">
    <name type="scientific">Azospirillum oryzae</name>
    <dbReference type="NCBI Taxonomy" id="286727"/>
    <lineage>
        <taxon>Bacteria</taxon>
        <taxon>Pseudomonadati</taxon>
        <taxon>Pseudomonadota</taxon>
        <taxon>Alphaproteobacteria</taxon>
        <taxon>Rhodospirillales</taxon>
        <taxon>Azospirillaceae</taxon>
        <taxon>Azospirillum</taxon>
    </lineage>
</organism>
<evidence type="ECO:0000313" key="3">
    <source>
        <dbReference type="EMBL" id="SMF65753.1"/>
    </source>
</evidence>
<dbReference type="Proteomes" id="UP000192936">
    <property type="component" value="Unassembled WGS sequence"/>
</dbReference>
<gene>
    <name evidence="3" type="ORF">SAMN02982917_3432</name>
</gene>
<keyword evidence="2" id="KW-0732">Signal</keyword>
<feature type="region of interest" description="Disordered" evidence="1">
    <location>
        <begin position="150"/>
        <end position="205"/>
    </location>
</feature>
<dbReference type="OrthoDB" id="7307054at2"/>
<dbReference type="EMBL" id="FXAK01000007">
    <property type="protein sequence ID" value="SMF65753.1"/>
    <property type="molecule type" value="Genomic_DNA"/>
</dbReference>
<evidence type="ECO:0008006" key="5">
    <source>
        <dbReference type="Google" id="ProtNLM"/>
    </source>
</evidence>
<feature type="compositionally biased region" description="Polar residues" evidence="1">
    <location>
        <begin position="24"/>
        <end position="33"/>
    </location>
</feature>
<evidence type="ECO:0000256" key="1">
    <source>
        <dbReference type="SAM" id="MobiDB-lite"/>
    </source>
</evidence>
<dbReference type="STRING" id="286727.SAMN02982917_3432"/>
<reference evidence="3 4" key="1">
    <citation type="submission" date="2017-04" db="EMBL/GenBank/DDBJ databases">
        <authorList>
            <person name="Afonso C.L."/>
            <person name="Miller P.J."/>
            <person name="Scott M.A."/>
            <person name="Spackman E."/>
            <person name="Goraichik I."/>
            <person name="Dimitrov K.M."/>
            <person name="Suarez D.L."/>
            <person name="Swayne D.E."/>
        </authorList>
    </citation>
    <scope>NUCLEOTIDE SEQUENCE [LARGE SCALE GENOMIC DNA]</scope>
    <source>
        <strain evidence="3 4">A2P</strain>
    </source>
</reference>
<protein>
    <recommendedName>
        <fullName evidence="5">PRC-barrel domain-containing protein</fullName>
    </recommendedName>
</protein>